<dbReference type="EMBL" id="JAQMWT010000524">
    <property type="protein sequence ID" value="KAJ8600281.1"/>
    <property type="molecule type" value="Genomic_DNA"/>
</dbReference>
<feature type="chain" id="PRO_5042112278" description="Dienelactone hydrolase domain-containing protein" evidence="1">
    <location>
        <begin position="20"/>
        <end position="246"/>
    </location>
</feature>
<dbReference type="InterPro" id="IPR051049">
    <property type="entry name" value="Dienelactone_hydrolase-like"/>
</dbReference>
<protein>
    <recommendedName>
        <fullName evidence="2">Dienelactone hydrolase domain-containing protein</fullName>
    </recommendedName>
</protein>
<comment type="caution">
    <text evidence="3">The sequence shown here is derived from an EMBL/GenBank/DDBJ whole genome shotgun (WGS) entry which is preliminary data.</text>
</comment>
<reference evidence="3" key="1">
    <citation type="submission" date="2023-01" db="EMBL/GenBank/DDBJ databases">
        <title>Metagenome sequencing of chrysophaentin producing Chrysophaeum taylorii.</title>
        <authorList>
            <person name="Davison J."/>
            <person name="Bewley C."/>
        </authorList>
    </citation>
    <scope>NUCLEOTIDE SEQUENCE</scope>
    <source>
        <strain evidence="3">NIES-1699</strain>
    </source>
</reference>
<feature type="domain" description="Dienelactone hydrolase" evidence="2">
    <location>
        <begin position="32"/>
        <end position="237"/>
    </location>
</feature>
<dbReference type="InterPro" id="IPR002925">
    <property type="entry name" value="Dienelactn_hydro"/>
</dbReference>
<dbReference type="AlphaFoldDB" id="A0AAD7U8J1"/>
<dbReference type="Pfam" id="PF01738">
    <property type="entry name" value="DLH"/>
    <property type="match status" value="1"/>
</dbReference>
<dbReference type="SUPFAM" id="SSF53474">
    <property type="entry name" value="alpha/beta-Hydrolases"/>
    <property type="match status" value="1"/>
</dbReference>
<organism evidence="3 4">
    <name type="scientific">Chrysophaeum taylorii</name>
    <dbReference type="NCBI Taxonomy" id="2483200"/>
    <lineage>
        <taxon>Eukaryota</taxon>
        <taxon>Sar</taxon>
        <taxon>Stramenopiles</taxon>
        <taxon>Ochrophyta</taxon>
        <taxon>Pelagophyceae</taxon>
        <taxon>Pelagomonadales</taxon>
        <taxon>Pelagomonadaceae</taxon>
        <taxon>Chrysophaeum</taxon>
    </lineage>
</organism>
<keyword evidence="1" id="KW-0732">Signal</keyword>
<dbReference type="GO" id="GO:0016787">
    <property type="term" value="F:hydrolase activity"/>
    <property type="evidence" value="ECO:0007669"/>
    <property type="project" value="InterPro"/>
</dbReference>
<name>A0AAD7U8J1_9STRA</name>
<dbReference type="PANTHER" id="PTHR46623">
    <property type="entry name" value="CARBOXYMETHYLENEBUTENOLIDASE-RELATED"/>
    <property type="match status" value="1"/>
</dbReference>
<dbReference type="InterPro" id="IPR029058">
    <property type="entry name" value="AB_hydrolase_fold"/>
</dbReference>
<evidence type="ECO:0000259" key="2">
    <source>
        <dbReference type="Pfam" id="PF01738"/>
    </source>
</evidence>
<proteinExistence type="predicted"/>
<accession>A0AAD7U8J1</accession>
<evidence type="ECO:0000313" key="4">
    <source>
        <dbReference type="Proteomes" id="UP001230188"/>
    </source>
</evidence>
<sequence>MRLVVLLISGCSALVRVNFNEIPGLAGGEVGKPGVIVIQEWWGLTPQVEAHAEKIAAMGYRVLVPDIYKGASTVEAEEAHHMMANLDFPNAIREIAQGAAWLKEEGSPTVGVVGFCMGGALTLGALAASPDIVAGAPFYGVNFDLFGDLAGKAIQAHFGALDAFEGFADPGTAAKLQRTCPHAEVYVYDGVGHAFMNDTPSPFKTFEAREAKMGFPPFDRAQADLAWSRLFEFFNTHLSASSPPDL</sequence>
<keyword evidence="4" id="KW-1185">Reference proteome</keyword>
<evidence type="ECO:0000313" key="3">
    <source>
        <dbReference type="EMBL" id="KAJ8600281.1"/>
    </source>
</evidence>
<feature type="signal peptide" evidence="1">
    <location>
        <begin position="1"/>
        <end position="19"/>
    </location>
</feature>
<dbReference type="Gene3D" id="3.40.50.1820">
    <property type="entry name" value="alpha/beta hydrolase"/>
    <property type="match status" value="1"/>
</dbReference>
<dbReference type="Proteomes" id="UP001230188">
    <property type="component" value="Unassembled WGS sequence"/>
</dbReference>
<evidence type="ECO:0000256" key="1">
    <source>
        <dbReference type="SAM" id="SignalP"/>
    </source>
</evidence>
<gene>
    <name evidence="3" type="ORF">CTAYLR_000657</name>
</gene>
<dbReference type="PANTHER" id="PTHR46623:SF6">
    <property type="entry name" value="ALPHA_BETA-HYDROLASES SUPERFAMILY PROTEIN"/>
    <property type="match status" value="1"/>
</dbReference>